<feature type="compositionally biased region" description="Pro residues" evidence="6">
    <location>
        <begin position="304"/>
        <end position="323"/>
    </location>
</feature>
<evidence type="ECO:0000256" key="2">
    <source>
        <dbReference type="ARBA" id="ARBA00007092"/>
    </source>
</evidence>
<feature type="compositionally biased region" description="Low complexity" evidence="6">
    <location>
        <begin position="1"/>
        <end position="15"/>
    </location>
</feature>
<evidence type="ECO:0000256" key="1">
    <source>
        <dbReference type="ARBA" id="ARBA00001946"/>
    </source>
</evidence>
<dbReference type="GO" id="GO:0006284">
    <property type="term" value="P:base-excision repair"/>
    <property type="evidence" value="ECO:0007669"/>
    <property type="project" value="TreeGrafter"/>
</dbReference>
<dbReference type="PANTHER" id="PTHR22748:SF6">
    <property type="entry name" value="DNA-(APURINIC OR APYRIMIDINIC SITE) ENDONUCLEASE"/>
    <property type="match status" value="1"/>
</dbReference>
<keyword evidence="4" id="KW-0378">Hydrolase</keyword>
<evidence type="ECO:0000256" key="5">
    <source>
        <dbReference type="ARBA" id="ARBA00022842"/>
    </source>
</evidence>
<dbReference type="Proteomes" id="UP000054279">
    <property type="component" value="Unassembled WGS sequence"/>
</dbReference>
<keyword evidence="3" id="KW-0479">Metal-binding</keyword>
<evidence type="ECO:0000313" key="9">
    <source>
        <dbReference type="Proteomes" id="UP000054279"/>
    </source>
</evidence>
<keyword evidence="9" id="KW-1185">Reference proteome</keyword>
<dbReference type="Gene3D" id="3.60.10.10">
    <property type="entry name" value="Endonuclease/exonuclease/phosphatase"/>
    <property type="match status" value="1"/>
</dbReference>
<gene>
    <name evidence="8" type="ORF">M422DRAFT_253647</name>
</gene>
<evidence type="ECO:0000256" key="4">
    <source>
        <dbReference type="ARBA" id="ARBA00022801"/>
    </source>
</evidence>
<dbReference type="Pfam" id="PF03372">
    <property type="entry name" value="Exo_endo_phos"/>
    <property type="match status" value="1"/>
</dbReference>
<dbReference type="GO" id="GO:0046872">
    <property type="term" value="F:metal ion binding"/>
    <property type="evidence" value="ECO:0007669"/>
    <property type="project" value="UniProtKB-KW"/>
</dbReference>
<feature type="region of interest" description="Disordered" evidence="6">
    <location>
        <begin position="1"/>
        <end position="132"/>
    </location>
</feature>
<evidence type="ECO:0000259" key="7">
    <source>
        <dbReference type="Pfam" id="PF03372"/>
    </source>
</evidence>
<dbReference type="PANTHER" id="PTHR22748">
    <property type="entry name" value="AP ENDONUCLEASE"/>
    <property type="match status" value="1"/>
</dbReference>
<proteinExistence type="inferred from homology"/>
<sequence length="727" mass="78467">MTIPAPSTPTSRPATMTGSLGYDTPSYALSQQPTVSLTSVEGPPDSGLSPTLSHLELEDEVRPHYPGSEPTPSPSATPLRASTTATSRPTRARAKTLKDAQNATVAATPEPHPTRTPPATARGRPSFPKETAAAGVQRVSNGMHGLKSNFEELETELTNHINAMSEEIRHLTGHIATVASTVETVSADVATLAKELRVYGKRPATAAAPTMCHATNAVDDLEERFTEQEGLLASILPAITELHTTVTSLPIPVMQPTVPSSALKRKDGASDHDVTRNVRHRAHRVGNLPTMPGGSTAMGETMPTPAPTMPSMPMPAPAPPPAPSTRTDTEGTNSSLFGPGTWPNDIFGSWREIVKNMARGSYFISVAHRARLSNDGVHALIYFPNAMIARDFERAWTTAPVPGFERVSAIPVRPRHNPRSPRVFSNANPGYDSYARTLSISSWNINGSLALKLNQSSFWGIVEHSDIIALQEAHLTPGQDEALSLPHGFSILAICRTPDQMASPHGGVAVLYKSTMTATLCRSWSDTDFMVVDFGAFFIANIYAPPASSPWQRWSQVHPMQLLAEFCAAGVLTDKPVFLLGDFNARTGSLSPSPRHTIRVSTDQTRTTRGLELLQLCESHDLTILNGIRSMGALATLPISHQHNGHSVVDYIITSHPAICQHLVISLQTEWSDHSRLTLHLSIPAPPEPPPIIKHAPVPPVTLDPCKPAGLLTHIRFRFDDITIDAQ</sequence>
<feature type="compositionally biased region" description="Low complexity" evidence="6">
    <location>
        <begin position="80"/>
        <end position="89"/>
    </location>
</feature>
<organism evidence="8 9">
    <name type="scientific">Sphaerobolus stellatus (strain SS14)</name>
    <dbReference type="NCBI Taxonomy" id="990650"/>
    <lineage>
        <taxon>Eukaryota</taxon>
        <taxon>Fungi</taxon>
        <taxon>Dikarya</taxon>
        <taxon>Basidiomycota</taxon>
        <taxon>Agaricomycotina</taxon>
        <taxon>Agaricomycetes</taxon>
        <taxon>Phallomycetidae</taxon>
        <taxon>Geastrales</taxon>
        <taxon>Sphaerobolaceae</taxon>
        <taxon>Sphaerobolus</taxon>
    </lineage>
</organism>
<feature type="region of interest" description="Disordered" evidence="6">
    <location>
        <begin position="285"/>
        <end position="338"/>
    </location>
</feature>
<dbReference type="EMBL" id="KN837125">
    <property type="protein sequence ID" value="KIJ43143.1"/>
    <property type="molecule type" value="Genomic_DNA"/>
</dbReference>
<dbReference type="SUPFAM" id="SSF56219">
    <property type="entry name" value="DNase I-like"/>
    <property type="match status" value="1"/>
</dbReference>
<dbReference type="HOGENOM" id="CLU_380898_0_0_1"/>
<accession>A0A0C9UJ86</accession>
<dbReference type="GO" id="GO:0008311">
    <property type="term" value="F:double-stranded DNA 3'-5' DNA exonuclease activity"/>
    <property type="evidence" value="ECO:0007669"/>
    <property type="project" value="TreeGrafter"/>
</dbReference>
<evidence type="ECO:0000256" key="3">
    <source>
        <dbReference type="ARBA" id="ARBA00022723"/>
    </source>
</evidence>
<dbReference type="GO" id="GO:0005634">
    <property type="term" value="C:nucleus"/>
    <property type="evidence" value="ECO:0007669"/>
    <property type="project" value="TreeGrafter"/>
</dbReference>
<dbReference type="InterPro" id="IPR005135">
    <property type="entry name" value="Endo/exonuclease/phosphatase"/>
</dbReference>
<evidence type="ECO:0000313" key="8">
    <source>
        <dbReference type="EMBL" id="KIJ43143.1"/>
    </source>
</evidence>
<protein>
    <recommendedName>
        <fullName evidence="7">Endonuclease/exonuclease/phosphatase domain-containing protein</fullName>
    </recommendedName>
</protein>
<feature type="domain" description="Endonuclease/exonuclease/phosphatase" evidence="7">
    <location>
        <begin position="442"/>
        <end position="674"/>
    </location>
</feature>
<dbReference type="OrthoDB" id="3041680at2759"/>
<dbReference type="InterPro" id="IPR036691">
    <property type="entry name" value="Endo/exonu/phosph_ase_sf"/>
</dbReference>
<evidence type="ECO:0000256" key="6">
    <source>
        <dbReference type="SAM" id="MobiDB-lite"/>
    </source>
</evidence>
<reference evidence="8 9" key="1">
    <citation type="submission" date="2014-06" db="EMBL/GenBank/DDBJ databases">
        <title>Evolutionary Origins and Diversification of the Mycorrhizal Mutualists.</title>
        <authorList>
            <consortium name="DOE Joint Genome Institute"/>
            <consortium name="Mycorrhizal Genomics Consortium"/>
            <person name="Kohler A."/>
            <person name="Kuo A."/>
            <person name="Nagy L.G."/>
            <person name="Floudas D."/>
            <person name="Copeland A."/>
            <person name="Barry K.W."/>
            <person name="Cichocki N."/>
            <person name="Veneault-Fourrey C."/>
            <person name="LaButti K."/>
            <person name="Lindquist E.A."/>
            <person name="Lipzen A."/>
            <person name="Lundell T."/>
            <person name="Morin E."/>
            <person name="Murat C."/>
            <person name="Riley R."/>
            <person name="Ohm R."/>
            <person name="Sun H."/>
            <person name="Tunlid A."/>
            <person name="Henrissat B."/>
            <person name="Grigoriev I.V."/>
            <person name="Hibbett D.S."/>
            <person name="Martin F."/>
        </authorList>
    </citation>
    <scope>NUCLEOTIDE SEQUENCE [LARGE SCALE GENOMIC DNA]</scope>
    <source>
        <strain evidence="8 9">SS14</strain>
    </source>
</reference>
<dbReference type="AlphaFoldDB" id="A0A0C9UJ86"/>
<name>A0A0C9UJ86_SPHS4</name>
<dbReference type="GO" id="GO:0003906">
    <property type="term" value="F:DNA-(apurinic or apyrimidinic site) endonuclease activity"/>
    <property type="evidence" value="ECO:0007669"/>
    <property type="project" value="TreeGrafter"/>
</dbReference>
<dbReference type="InterPro" id="IPR004808">
    <property type="entry name" value="AP_endonuc_1"/>
</dbReference>
<feature type="compositionally biased region" description="Polar residues" evidence="6">
    <location>
        <begin position="27"/>
        <end position="39"/>
    </location>
</feature>
<keyword evidence="5" id="KW-0460">Magnesium</keyword>
<dbReference type="GO" id="GO:0008081">
    <property type="term" value="F:phosphoric diester hydrolase activity"/>
    <property type="evidence" value="ECO:0007669"/>
    <property type="project" value="TreeGrafter"/>
</dbReference>
<comment type="similarity">
    <text evidence="2">Belongs to the DNA repair enzymes AP/ExoA family.</text>
</comment>
<comment type="cofactor">
    <cofactor evidence="1">
        <name>Mg(2+)</name>
        <dbReference type="ChEBI" id="CHEBI:18420"/>
    </cofactor>
</comment>